<evidence type="ECO:0000259" key="8">
    <source>
        <dbReference type="PROSITE" id="PS50151"/>
    </source>
</evidence>
<evidence type="ECO:0000256" key="1">
    <source>
        <dbReference type="ARBA" id="ARBA00022737"/>
    </source>
</evidence>
<keyword evidence="4" id="KW-0143">Chaperone</keyword>
<dbReference type="CDD" id="cd00009">
    <property type="entry name" value="AAA"/>
    <property type="match status" value="1"/>
</dbReference>
<keyword evidence="1 5" id="KW-0677">Repeat</keyword>
<dbReference type="PANTHER" id="PTHR11638:SF18">
    <property type="entry name" value="HEAT SHOCK PROTEIN 104"/>
    <property type="match status" value="1"/>
</dbReference>
<evidence type="ECO:0000256" key="7">
    <source>
        <dbReference type="SAM" id="MobiDB-lite"/>
    </source>
</evidence>
<dbReference type="SUPFAM" id="SSF52540">
    <property type="entry name" value="P-loop containing nucleoside triphosphate hydrolases"/>
    <property type="match status" value="2"/>
</dbReference>
<keyword evidence="3 10" id="KW-0067">ATP-binding</keyword>
<dbReference type="PROSITE" id="PS50151">
    <property type="entry name" value="UVR"/>
    <property type="match status" value="1"/>
</dbReference>
<organism evidence="10 11">
    <name type="scientific">Sphingobacterium kyonggiense</name>
    <dbReference type="NCBI Taxonomy" id="714075"/>
    <lineage>
        <taxon>Bacteria</taxon>
        <taxon>Pseudomonadati</taxon>
        <taxon>Bacteroidota</taxon>
        <taxon>Sphingobacteriia</taxon>
        <taxon>Sphingobacteriales</taxon>
        <taxon>Sphingobacteriaceae</taxon>
        <taxon>Sphingobacterium</taxon>
    </lineage>
</organism>
<dbReference type="SMART" id="SM01086">
    <property type="entry name" value="ClpB_D2-small"/>
    <property type="match status" value="1"/>
</dbReference>
<dbReference type="Pfam" id="PF10431">
    <property type="entry name" value="ClpB_D2-small"/>
    <property type="match status" value="1"/>
</dbReference>
<dbReference type="InterPro" id="IPR001270">
    <property type="entry name" value="ClpA/B"/>
</dbReference>
<protein>
    <submittedName>
        <fullName evidence="10">ATP-dependent Clp protease ATP-binding subunit</fullName>
    </submittedName>
</protein>
<dbReference type="GO" id="GO:0005524">
    <property type="term" value="F:ATP binding"/>
    <property type="evidence" value="ECO:0007669"/>
    <property type="project" value="UniProtKB-KW"/>
</dbReference>
<dbReference type="InterPro" id="IPR019489">
    <property type="entry name" value="Clp_ATPase_C"/>
</dbReference>
<accession>A0ABP7Z573</accession>
<proteinExistence type="predicted"/>
<dbReference type="InterPro" id="IPR003959">
    <property type="entry name" value="ATPase_AAA_core"/>
</dbReference>
<comment type="caution">
    <text evidence="10">The sequence shown here is derived from an EMBL/GenBank/DDBJ whole genome shotgun (WGS) entry which is preliminary data.</text>
</comment>
<evidence type="ECO:0000313" key="10">
    <source>
        <dbReference type="EMBL" id="GAA4147584.1"/>
    </source>
</evidence>
<keyword evidence="10" id="KW-0645">Protease</keyword>
<dbReference type="EMBL" id="BAAAZI010000015">
    <property type="protein sequence ID" value="GAA4147584.1"/>
    <property type="molecule type" value="Genomic_DNA"/>
</dbReference>
<dbReference type="CDD" id="cd19499">
    <property type="entry name" value="RecA-like_ClpB_Hsp104-like"/>
    <property type="match status" value="1"/>
</dbReference>
<dbReference type="SUPFAM" id="SSF81923">
    <property type="entry name" value="Double Clp-N motif"/>
    <property type="match status" value="1"/>
</dbReference>
<evidence type="ECO:0000256" key="4">
    <source>
        <dbReference type="ARBA" id="ARBA00023186"/>
    </source>
</evidence>
<keyword evidence="11" id="KW-1185">Reference proteome</keyword>
<feature type="region of interest" description="Disordered" evidence="7">
    <location>
        <begin position="146"/>
        <end position="172"/>
    </location>
</feature>
<dbReference type="InterPro" id="IPR001943">
    <property type="entry name" value="UVR_dom"/>
</dbReference>
<dbReference type="Gene3D" id="4.10.860.10">
    <property type="entry name" value="UVR domain"/>
    <property type="match status" value="1"/>
</dbReference>
<dbReference type="GO" id="GO:0006508">
    <property type="term" value="P:proteolysis"/>
    <property type="evidence" value="ECO:0007669"/>
    <property type="project" value="UniProtKB-KW"/>
</dbReference>
<feature type="domain" description="Clp R" evidence="9">
    <location>
        <begin position="1"/>
        <end position="146"/>
    </location>
</feature>
<dbReference type="InterPro" id="IPR003593">
    <property type="entry name" value="AAA+_ATPase"/>
</dbReference>
<dbReference type="PROSITE" id="PS00870">
    <property type="entry name" value="CLPAB_1"/>
    <property type="match status" value="1"/>
</dbReference>
<dbReference type="PROSITE" id="PS51903">
    <property type="entry name" value="CLP_R"/>
    <property type="match status" value="1"/>
</dbReference>
<dbReference type="Gene3D" id="1.10.1780.10">
    <property type="entry name" value="Clp, N-terminal domain"/>
    <property type="match status" value="1"/>
</dbReference>
<dbReference type="Proteomes" id="UP001500101">
    <property type="component" value="Unassembled WGS sequence"/>
</dbReference>
<dbReference type="InterPro" id="IPR018368">
    <property type="entry name" value="ClpA/B_CS1"/>
</dbReference>
<keyword evidence="2" id="KW-0547">Nucleotide-binding</keyword>
<feature type="region of interest" description="Disordered" evidence="7">
    <location>
        <begin position="829"/>
        <end position="853"/>
    </location>
</feature>
<gene>
    <name evidence="10" type="ORF">GCM10022216_33650</name>
</gene>
<evidence type="ECO:0000256" key="5">
    <source>
        <dbReference type="PROSITE-ProRule" id="PRU01251"/>
    </source>
</evidence>
<dbReference type="Pfam" id="PF00004">
    <property type="entry name" value="AAA"/>
    <property type="match status" value="1"/>
</dbReference>
<evidence type="ECO:0000256" key="2">
    <source>
        <dbReference type="ARBA" id="ARBA00022741"/>
    </source>
</evidence>
<dbReference type="InterPro" id="IPR041546">
    <property type="entry name" value="ClpA/ClpB_AAA_lid"/>
</dbReference>
<dbReference type="Gene3D" id="3.40.50.300">
    <property type="entry name" value="P-loop containing nucleotide triphosphate hydrolases"/>
    <property type="match status" value="2"/>
</dbReference>
<evidence type="ECO:0000259" key="9">
    <source>
        <dbReference type="PROSITE" id="PS51903"/>
    </source>
</evidence>
<evidence type="ECO:0000256" key="3">
    <source>
        <dbReference type="ARBA" id="ARBA00022840"/>
    </source>
</evidence>
<sequence length="853" mass="95476">MEAKFSPRVKDVISYSREEALRLRHEYIGTEHLLLGLIREGDGVAIKILKNIGVDMAAVRQAIEEAVMGPSVSRTSISNMPLTKQAEKVLKITYLEAKIFKSDIIGTEHLLLAILRDEDNIASQILSQFNVTYNVFKTEVEQSATNITDEASNTPSGGDEDYNEEESQFTTPKKVSDIKSKTPVLDNFGRDLTKAAEEGKLDPIVGREKEIERVSQILSRRKKNNPILIGEPGVGKSAIAEGLALRIIQRKVSRVLFNKRVVTLDLASLVAGTKYRGQFEERMKAVMNELEKSPDVILFIDEIHTIVGAGGASGSLDASNMFKPALARGEIQCIGATTLDEYRQYIEKDGALDRRFQKVTVEPTTYDDTIEILNRIKDKYEEHHNVTYTPEAIEACVALTTRYITDRFLPDKAIDALDESGSRVHLNNIHVPQSIIDIEDKIEDVKLEKNKVVRSQKYEEAAKLRDTEKKLIEELEKEKAAWEAETKTKRYTVTEDNVAEVVSMMTGIPVQRVSQTDSQKLLNMGESMKGRIIGQDDAVQKLVKAIQRTRAGLKDPKKPIGSFIFLGPTGVGKTELAKELARFMFDSEDALIQIDMSEYMEKFAVSRLVGAPPGYVGYEEGGQLTEKVRRKPYAVVLLDEIEKAHPDVFNLLLQVLDEGQLTDSLGRKVDFRNTIIIMTSNIGARQLKEFGQGVGFTTAAKESQADTHSRGVIETALKRAFAPEFLNRIDDVIVFNSLNKDHIFKIIDIELKALFARIEGLGHPIDLTEKAKNYIAEKGYDSNFGARPLKRAIQKYLEDPIAEEILKGVMKTGDTIVVDYNEEKQEIVVTSRAKDEKDDSSLASESKDNKKKD</sequence>
<dbReference type="InterPro" id="IPR036628">
    <property type="entry name" value="Clp_N_dom_sf"/>
</dbReference>
<dbReference type="Gene3D" id="1.10.8.60">
    <property type="match status" value="2"/>
</dbReference>
<evidence type="ECO:0000256" key="6">
    <source>
        <dbReference type="SAM" id="Coils"/>
    </source>
</evidence>
<dbReference type="InterPro" id="IPR050130">
    <property type="entry name" value="ClpA_ClpB"/>
</dbReference>
<dbReference type="RefSeq" id="WP_344675895.1">
    <property type="nucleotide sequence ID" value="NZ_BAAAZI010000015.1"/>
</dbReference>
<dbReference type="Pfam" id="PF07724">
    <property type="entry name" value="AAA_2"/>
    <property type="match status" value="1"/>
</dbReference>
<evidence type="ECO:0000313" key="11">
    <source>
        <dbReference type="Proteomes" id="UP001500101"/>
    </source>
</evidence>
<dbReference type="GO" id="GO:0008233">
    <property type="term" value="F:peptidase activity"/>
    <property type="evidence" value="ECO:0007669"/>
    <property type="project" value="UniProtKB-KW"/>
</dbReference>
<feature type="coiled-coil region" evidence="6">
    <location>
        <begin position="458"/>
        <end position="485"/>
    </location>
</feature>
<keyword evidence="10" id="KW-0378">Hydrolase</keyword>
<keyword evidence="6" id="KW-0175">Coiled coil</keyword>
<dbReference type="InterPro" id="IPR027417">
    <property type="entry name" value="P-loop_NTPase"/>
</dbReference>
<dbReference type="PANTHER" id="PTHR11638">
    <property type="entry name" value="ATP-DEPENDENT CLP PROTEASE"/>
    <property type="match status" value="1"/>
</dbReference>
<feature type="compositionally biased region" description="Acidic residues" evidence="7">
    <location>
        <begin position="158"/>
        <end position="167"/>
    </location>
</feature>
<feature type="domain" description="UVR" evidence="8">
    <location>
        <begin position="439"/>
        <end position="474"/>
    </location>
</feature>
<dbReference type="InterPro" id="IPR004176">
    <property type="entry name" value="Clp_R_N"/>
</dbReference>
<dbReference type="Pfam" id="PF02861">
    <property type="entry name" value="Clp_N"/>
    <property type="match status" value="1"/>
</dbReference>
<dbReference type="Pfam" id="PF17871">
    <property type="entry name" value="AAA_lid_9"/>
    <property type="match status" value="1"/>
</dbReference>
<reference evidence="11" key="1">
    <citation type="journal article" date="2019" name="Int. J. Syst. Evol. Microbiol.">
        <title>The Global Catalogue of Microorganisms (GCM) 10K type strain sequencing project: providing services to taxonomists for standard genome sequencing and annotation.</title>
        <authorList>
            <consortium name="The Broad Institute Genomics Platform"/>
            <consortium name="The Broad Institute Genome Sequencing Center for Infectious Disease"/>
            <person name="Wu L."/>
            <person name="Ma J."/>
        </authorList>
    </citation>
    <scope>NUCLEOTIDE SEQUENCE [LARGE SCALE GENOMIC DNA]</scope>
    <source>
        <strain evidence="11">JCM 16704</strain>
    </source>
</reference>
<dbReference type="PRINTS" id="PR00300">
    <property type="entry name" value="CLPPROTEASEA"/>
</dbReference>
<name>A0ABP7Z573_9SPHI</name>
<feature type="compositionally biased region" description="Polar residues" evidence="7">
    <location>
        <begin position="146"/>
        <end position="156"/>
    </location>
</feature>
<dbReference type="SMART" id="SM00382">
    <property type="entry name" value="AAA"/>
    <property type="match status" value="2"/>
</dbReference>